<comment type="caution">
    <text evidence="1">The sequence shown here is derived from an EMBL/GenBank/DDBJ whole genome shotgun (WGS) entry which is preliminary data.</text>
</comment>
<dbReference type="InterPro" id="IPR012349">
    <property type="entry name" value="Split_barrel_FMN-bd"/>
</dbReference>
<reference evidence="1 2" key="1">
    <citation type="submission" date="2020-04" db="EMBL/GenBank/DDBJ databases">
        <title>Novel species.</title>
        <authorList>
            <person name="Teo W.F.A."/>
            <person name="Lipun K."/>
            <person name="Srisuk N."/>
            <person name="Duangmal K."/>
        </authorList>
    </citation>
    <scope>NUCLEOTIDE SEQUENCE [LARGE SCALE GENOMIC DNA]</scope>
    <source>
        <strain evidence="1 2">K13G38</strain>
    </source>
</reference>
<evidence type="ECO:0000313" key="1">
    <source>
        <dbReference type="EMBL" id="NKQ52046.1"/>
    </source>
</evidence>
<organism evidence="1 2">
    <name type="scientific">Amycolatopsis acididurans</name>
    <dbReference type="NCBI Taxonomy" id="2724524"/>
    <lineage>
        <taxon>Bacteria</taxon>
        <taxon>Bacillati</taxon>
        <taxon>Actinomycetota</taxon>
        <taxon>Actinomycetes</taxon>
        <taxon>Pseudonocardiales</taxon>
        <taxon>Pseudonocardiaceae</taxon>
        <taxon>Amycolatopsis</taxon>
    </lineage>
</organism>
<gene>
    <name evidence="1" type="ORF">HFP15_04040</name>
</gene>
<dbReference type="EMBL" id="JAAXLS010000002">
    <property type="protein sequence ID" value="NKQ52046.1"/>
    <property type="molecule type" value="Genomic_DNA"/>
</dbReference>
<keyword evidence="2" id="KW-1185">Reference proteome</keyword>
<dbReference type="Gene3D" id="2.30.110.10">
    <property type="entry name" value="Electron Transport, Fmn-binding Protein, Chain A"/>
    <property type="match status" value="1"/>
</dbReference>
<sequence>MNELRPLSSEECVTLLSSKPVGRLVFTEDAMPAIRPVNFVLDSGGDIVVRVSSQGAIAKLSSEVVAFEADEIDPVTHTGWSVVAVGKAEPIVGINELVELADPAHRPWAPGERARFLRIRVELLSGRLLTLGGALPR</sequence>
<evidence type="ECO:0000313" key="2">
    <source>
        <dbReference type="Proteomes" id="UP000715441"/>
    </source>
</evidence>
<dbReference type="RefSeq" id="WP_168511559.1">
    <property type="nucleotide sequence ID" value="NZ_JAAXLS010000002.1"/>
</dbReference>
<name>A0ABX1IY15_9PSEU</name>
<accession>A0ABX1IY15</accession>
<dbReference type="SUPFAM" id="SSF50475">
    <property type="entry name" value="FMN-binding split barrel"/>
    <property type="match status" value="1"/>
</dbReference>
<proteinExistence type="predicted"/>
<dbReference type="Pfam" id="PF12900">
    <property type="entry name" value="Pyridox_ox_2"/>
    <property type="match status" value="1"/>
</dbReference>
<dbReference type="Proteomes" id="UP000715441">
    <property type="component" value="Unassembled WGS sequence"/>
</dbReference>
<protein>
    <submittedName>
        <fullName evidence="1">Pyridoxamine 5'-phosphate oxidase family protein</fullName>
    </submittedName>
</protein>
<dbReference type="InterPro" id="IPR024747">
    <property type="entry name" value="Pyridox_Oxase-rel"/>
</dbReference>